<evidence type="ECO:0000256" key="14">
    <source>
        <dbReference type="ARBA" id="ARBA00049007"/>
    </source>
</evidence>
<dbReference type="PIRSF" id="PIRSF000525">
    <property type="entry name" value="SerC"/>
    <property type="match status" value="1"/>
</dbReference>
<protein>
    <recommendedName>
        <fullName evidence="4">phosphoserine transaminase</fullName>
        <ecNumber evidence="4">2.6.1.52</ecNumber>
    </recommendedName>
    <alternativeName>
        <fullName evidence="12">Phosphohydroxythreonine aminotransferase</fullName>
    </alternativeName>
</protein>
<dbReference type="EMBL" id="SUVG01000007">
    <property type="protein sequence ID" value="MBE6421654.1"/>
    <property type="molecule type" value="Genomic_DNA"/>
</dbReference>
<dbReference type="InterPro" id="IPR022278">
    <property type="entry name" value="Pser_aminoTfrase"/>
</dbReference>
<keyword evidence="9" id="KW-0663">Pyridoxal phosphate</keyword>
<dbReference type="InterPro" id="IPR015421">
    <property type="entry name" value="PyrdxlP-dep_Trfase_major"/>
</dbReference>
<comment type="caution">
    <text evidence="16">The sequence shown here is derived from an EMBL/GenBank/DDBJ whole genome shotgun (WGS) entry which is preliminary data.</text>
</comment>
<dbReference type="GO" id="GO:0019265">
    <property type="term" value="P:glycine biosynthetic process, by transamination of glyoxylate"/>
    <property type="evidence" value="ECO:0007669"/>
    <property type="project" value="TreeGrafter"/>
</dbReference>
<dbReference type="Gene3D" id="3.90.1150.10">
    <property type="entry name" value="Aspartate Aminotransferase, domain 1"/>
    <property type="match status" value="1"/>
</dbReference>
<keyword evidence="11" id="KW-0718">Serine biosynthesis</keyword>
<comment type="similarity">
    <text evidence="3">Belongs to the class-V pyridoxal-phosphate-dependent aminotransferase family. SerC subfamily.</text>
</comment>
<evidence type="ECO:0000256" key="11">
    <source>
        <dbReference type="ARBA" id="ARBA00023299"/>
    </source>
</evidence>
<dbReference type="PANTHER" id="PTHR21152:SF40">
    <property type="entry name" value="ALANINE--GLYOXYLATE AMINOTRANSFERASE"/>
    <property type="match status" value="1"/>
</dbReference>
<sequence>MKIALDPKQLPSVTFACGPSQGLEAVRQTPLHKTFFERSHRAADISTDGLYKQTTDNLRLLLGLPQDYTVIFFPGGATVALDAVVWNLTKDSISGLAFGAFSHLWNEKLATRLGPTVHRSIRTPEEGAFFPKEKPDFNASLVLLTPNETSTGVQIPDEYLENAWNLRGKDTLIAWDTTSCVGGRVLPSNKFDVMVFSLQKCFGAGGGTSVIILSPKAAQRLEETTDYRTVPYILDLKQAAQLAREKVQTVNTPCNTNLYMLNEACNWMNAHGGLNAMEKLCKQHADFLLRWAAKTDYLKPLIEQEAFRSFTTLTLQITDPSLRDTDISAALQATGLPNLADGVKKYKTVLQNSLRIACFPFVDVNGTDEYRKLTDTIDEIVRQLRNR</sequence>
<dbReference type="Proteomes" id="UP000725649">
    <property type="component" value="Unassembled WGS sequence"/>
</dbReference>
<dbReference type="Pfam" id="PF00266">
    <property type="entry name" value="Aminotran_5"/>
    <property type="match status" value="1"/>
</dbReference>
<evidence type="ECO:0000256" key="4">
    <source>
        <dbReference type="ARBA" id="ARBA00013030"/>
    </source>
</evidence>
<dbReference type="SUPFAM" id="SSF53383">
    <property type="entry name" value="PLP-dependent transferases"/>
    <property type="match status" value="1"/>
</dbReference>
<evidence type="ECO:0000256" key="9">
    <source>
        <dbReference type="ARBA" id="ARBA00022898"/>
    </source>
</evidence>
<evidence type="ECO:0000256" key="13">
    <source>
        <dbReference type="ARBA" id="ARBA00047630"/>
    </source>
</evidence>
<evidence type="ECO:0000256" key="3">
    <source>
        <dbReference type="ARBA" id="ARBA00006904"/>
    </source>
</evidence>
<keyword evidence="7" id="KW-0028">Amino-acid biosynthesis</keyword>
<evidence type="ECO:0000256" key="7">
    <source>
        <dbReference type="ARBA" id="ARBA00022605"/>
    </source>
</evidence>
<gene>
    <name evidence="16" type="ORF">E7027_05985</name>
</gene>
<evidence type="ECO:0000256" key="1">
    <source>
        <dbReference type="ARBA" id="ARBA00001933"/>
    </source>
</evidence>
<organism evidence="16 17">
    <name type="scientific">Candidatus Avelusimicrobium gallicola</name>
    <dbReference type="NCBI Taxonomy" id="2562704"/>
    <lineage>
        <taxon>Bacteria</taxon>
        <taxon>Pseudomonadati</taxon>
        <taxon>Elusimicrobiota</taxon>
        <taxon>Elusimicrobia</taxon>
        <taxon>Elusimicrobiales</taxon>
        <taxon>Elusimicrobiaceae</taxon>
        <taxon>Candidatus Avelusimicrobium</taxon>
    </lineage>
</organism>
<dbReference type="PANTHER" id="PTHR21152">
    <property type="entry name" value="AMINOTRANSFERASE CLASS V"/>
    <property type="match status" value="1"/>
</dbReference>
<keyword evidence="6 16" id="KW-0032">Aminotransferase</keyword>
<evidence type="ECO:0000256" key="6">
    <source>
        <dbReference type="ARBA" id="ARBA00022576"/>
    </source>
</evidence>
<comment type="pathway">
    <text evidence="2">Amino-acid biosynthesis; L-serine biosynthesis; L-serine from 3-phospho-D-glycerate: step 2/3.</text>
</comment>
<evidence type="ECO:0000256" key="2">
    <source>
        <dbReference type="ARBA" id="ARBA00005099"/>
    </source>
</evidence>
<keyword evidence="5" id="KW-0963">Cytoplasm</keyword>
<dbReference type="GO" id="GO:0004648">
    <property type="term" value="F:O-phospho-L-serine:2-oxoglutarate aminotransferase activity"/>
    <property type="evidence" value="ECO:0007669"/>
    <property type="project" value="UniProtKB-EC"/>
</dbReference>
<evidence type="ECO:0000259" key="15">
    <source>
        <dbReference type="Pfam" id="PF00266"/>
    </source>
</evidence>
<dbReference type="GO" id="GO:0006564">
    <property type="term" value="P:L-serine biosynthetic process"/>
    <property type="evidence" value="ECO:0007669"/>
    <property type="project" value="UniProtKB-KW"/>
</dbReference>
<evidence type="ECO:0000256" key="10">
    <source>
        <dbReference type="ARBA" id="ARBA00023096"/>
    </source>
</evidence>
<dbReference type="GO" id="GO:0008453">
    <property type="term" value="F:alanine-glyoxylate transaminase activity"/>
    <property type="evidence" value="ECO:0007669"/>
    <property type="project" value="TreeGrafter"/>
</dbReference>
<evidence type="ECO:0000313" key="16">
    <source>
        <dbReference type="EMBL" id="MBE6421654.1"/>
    </source>
</evidence>
<evidence type="ECO:0000256" key="8">
    <source>
        <dbReference type="ARBA" id="ARBA00022679"/>
    </source>
</evidence>
<dbReference type="InterPro" id="IPR000192">
    <property type="entry name" value="Aminotrans_V_dom"/>
</dbReference>
<comment type="cofactor">
    <cofactor evidence="1">
        <name>pyridoxal 5'-phosphate</name>
        <dbReference type="ChEBI" id="CHEBI:597326"/>
    </cofactor>
</comment>
<keyword evidence="10" id="KW-0664">Pyridoxine biosynthesis</keyword>
<keyword evidence="8" id="KW-0808">Transferase</keyword>
<dbReference type="GO" id="GO:0008615">
    <property type="term" value="P:pyridoxine biosynthetic process"/>
    <property type="evidence" value="ECO:0007669"/>
    <property type="project" value="UniProtKB-KW"/>
</dbReference>
<proteinExistence type="inferred from homology"/>
<evidence type="ECO:0000256" key="12">
    <source>
        <dbReference type="ARBA" id="ARBA00031421"/>
    </source>
</evidence>
<accession>A0A928DT11</accession>
<dbReference type="InterPro" id="IPR015424">
    <property type="entry name" value="PyrdxlP-dep_Trfase"/>
</dbReference>
<comment type="catalytic activity">
    <reaction evidence="13">
        <text>4-(phosphooxy)-L-threonine + 2-oxoglutarate = (R)-3-hydroxy-2-oxo-4-phosphooxybutanoate + L-glutamate</text>
        <dbReference type="Rhea" id="RHEA:16573"/>
        <dbReference type="ChEBI" id="CHEBI:16810"/>
        <dbReference type="ChEBI" id="CHEBI:29985"/>
        <dbReference type="ChEBI" id="CHEBI:58452"/>
        <dbReference type="ChEBI" id="CHEBI:58538"/>
        <dbReference type="EC" id="2.6.1.52"/>
    </reaction>
</comment>
<name>A0A928DT11_9BACT</name>
<dbReference type="EC" id="2.6.1.52" evidence="4"/>
<dbReference type="AlphaFoldDB" id="A0A928DT11"/>
<evidence type="ECO:0000256" key="5">
    <source>
        <dbReference type="ARBA" id="ARBA00022490"/>
    </source>
</evidence>
<evidence type="ECO:0000313" key="17">
    <source>
        <dbReference type="Proteomes" id="UP000725649"/>
    </source>
</evidence>
<dbReference type="GO" id="GO:0004760">
    <property type="term" value="F:L-serine-pyruvate transaminase activity"/>
    <property type="evidence" value="ECO:0007669"/>
    <property type="project" value="TreeGrafter"/>
</dbReference>
<dbReference type="Gene3D" id="3.40.640.10">
    <property type="entry name" value="Type I PLP-dependent aspartate aminotransferase-like (Major domain)"/>
    <property type="match status" value="1"/>
</dbReference>
<comment type="catalytic activity">
    <reaction evidence="14">
        <text>O-phospho-L-serine + 2-oxoglutarate = 3-phosphooxypyruvate + L-glutamate</text>
        <dbReference type="Rhea" id="RHEA:14329"/>
        <dbReference type="ChEBI" id="CHEBI:16810"/>
        <dbReference type="ChEBI" id="CHEBI:18110"/>
        <dbReference type="ChEBI" id="CHEBI:29985"/>
        <dbReference type="ChEBI" id="CHEBI:57524"/>
        <dbReference type="EC" id="2.6.1.52"/>
    </reaction>
</comment>
<reference evidence="16" key="1">
    <citation type="submission" date="2019-04" db="EMBL/GenBank/DDBJ databases">
        <title>Evolution of Biomass-Degrading Anaerobic Consortia Revealed by Metagenomics.</title>
        <authorList>
            <person name="Peng X."/>
        </authorList>
    </citation>
    <scope>NUCLEOTIDE SEQUENCE</scope>
    <source>
        <strain evidence="16">SIG66</strain>
    </source>
</reference>
<feature type="domain" description="Aminotransferase class V" evidence="15">
    <location>
        <begin position="47"/>
        <end position="315"/>
    </location>
</feature>
<dbReference type="InterPro" id="IPR015422">
    <property type="entry name" value="PyrdxlP-dep_Trfase_small"/>
</dbReference>